<dbReference type="PROSITE" id="PS51741">
    <property type="entry name" value="F_BAR"/>
    <property type="match status" value="1"/>
</dbReference>
<sequence>MSFRENLHDQFELVHNHCLHRRKGGEEFIQLLKERAQHEESYARGLERLGNHPYFVTSQGTLSHAISAMKNDNLNKAMQAKILAESITNDLVEPFKELLRNQGNTLKKASAEGKKLEKDKAMLKERVEKSKGRYVRACMECEQLTILLEQPIPQVKREKLVQRLILSKKEVEDSMKQNIEAVNAYNSYQTRYCDMMAMILEIYQKQEEQRLEAMKDSLRKLVVYETSCLRNLQYDIDNLAHSMESVNIQADINQFIDENTSNNPKMILLEFEPYQGTHPSFKEVKHNAPIVTIPHSITTSDSQALNALQDVYKSEISNILQKTWNAENLSPEEFHQFRNIIKDPSARQCFTSVLGQKKTQGDVSLSEKSFEQMGELLLVVLNECALTTDIRTSRNLIQLSQVFRKAQGSPNAPLEYLQNLIISHSIWASMEFWEGIIQSAIDEDIQSHEVYGLHENETQESIENRIKNIVFCQLGVFGNTMLTFQVDTMYAAELVSKYACKYQLSSEDMDTLMATIDKKFSAKTDKEEEVVQEVQRGVPKWLHELEGATATMNKRIKKDNKVNEESKTEEHENPEETYKQAENPEETNKTEEIKESDSLEIVREEVSKEEIEKEAEQEP</sequence>
<dbReference type="GO" id="GO:0005737">
    <property type="term" value="C:cytoplasm"/>
    <property type="evidence" value="ECO:0007669"/>
    <property type="project" value="TreeGrafter"/>
</dbReference>
<dbReference type="InterPro" id="IPR031160">
    <property type="entry name" value="F_BAR_dom"/>
</dbReference>
<keyword evidence="4" id="KW-0206">Cytoskeleton</keyword>
<dbReference type="SMART" id="SM00055">
    <property type="entry name" value="FCH"/>
    <property type="match status" value="1"/>
</dbReference>
<dbReference type="PANTHER" id="PTHR23065:SF7">
    <property type="entry name" value="NOSTRIN, ISOFORM H"/>
    <property type="match status" value="1"/>
</dbReference>
<evidence type="ECO:0000313" key="10">
    <source>
        <dbReference type="Proteomes" id="UP001162131"/>
    </source>
</evidence>
<dbReference type="InterPro" id="IPR022096">
    <property type="entry name" value="SBF1/SBF2"/>
</dbReference>
<reference evidence="9" key="1">
    <citation type="submission" date="2021-09" db="EMBL/GenBank/DDBJ databases">
        <authorList>
            <consortium name="AG Swart"/>
            <person name="Singh M."/>
            <person name="Singh A."/>
            <person name="Seah K."/>
            <person name="Emmerich C."/>
        </authorList>
    </citation>
    <scope>NUCLEOTIDE SEQUENCE</scope>
    <source>
        <strain evidence="9">ATCC30299</strain>
    </source>
</reference>
<evidence type="ECO:0000256" key="7">
    <source>
        <dbReference type="SAM" id="MobiDB-lite"/>
    </source>
</evidence>
<keyword evidence="3" id="KW-0597">Phosphoprotein</keyword>
<evidence type="ECO:0000256" key="2">
    <source>
        <dbReference type="ARBA" id="ARBA00022490"/>
    </source>
</evidence>
<gene>
    <name evidence="9" type="ORF">BSTOLATCC_MIC30337</name>
</gene>
<evidence type="ECO:0000256" key="1">
    <source>
        <dbReference type="ARBA" id="ARBA00004245"/>
    </source>
</evidence>
<feature type="compositionally biased region" description="Basic and acidic residues" evidence="7">
    <location>
        <begin position="586"/>
        <end position="619"/>
    </location>
</feature>
<accession>A0AAU9J1H1</accession>
<name>A0AAU9J1H1_9CILI</name>
<dbReference type="Pfam" id="PF12335">
    <property type="entry name" value="SBF2"/>
    <property type="match status" value="1"/>
</dbReference>
<feature type="coiled-coil region" evidence="6">
    <location>
        <begin position="99"/>
        <end position="126"/>
    </location>
</feature>
<dbReference type="InterPro" id="IPR027267">
    <property type="entry name" value="AH/BAR_dom_sf"/>
</dbReference>
<keyword evidence="5 6" id="KW-0175">Coiled coil</keyword>
<feature type="domain" description="F-BAR" evidence="8">
    <location>
        <begin position="1"/>
        <end position="251"/>
    </location>
</feature>
<dbReference type="Proteomes" id="UP001162131">
    <property type="component" value="Unassembled WGS sequence"/>
</dbReference>
<evidence type="ECO:0000256" key="3">
    <source>
        <dbReference type="ARBA" id="ARBA00022553"/>
    </source>
</evidence>
<organism evidence="9 10">
    <name type="scientific">Blepharisma stoltei</name>
    <dbReference type="NCBI Taxonomy" id="1481888"/>
    <lineage>
        <taxon>Eukaryota</taxon>
        <taxon>Sar</taxon>
        <taxon>Alveolata</taxon>
        <taxon>Ciliophora</taxon>
        <taxon>Postciliodesmatophora</taxon>
        <taxon>Heterotrichea</taxon>
        <taxon>Heterotrichida</taxon>
        <taxon>Blepharismidae</taxon>
        <taxon>Blepharisma</taxon>
    </lineage>
</organism>
<evidence type="ECO:0000259" key="8">
    <source>
        <dbReference type="PROSITE" id="PS51741"/>
    </source>
</evidence>
<protein>
    <recommendedName>
        <fullName evidence="8">F-BAR domain-containing protein</fullName>
    </recommendedName>
</protein>
<dbReference type="GO" id="GO:0043226">
    <property type="term" value="C:organelle"/>
    <property type="evidence" value="ECO:0007669"/>
    <property type="project" value="UniProtKB-ARBA"/>
</dbReference>
<proteinExistence type="predicted"/>
<dbReference type="InterPro" id="IPR001060">
    <property type="entry name" value="FCH_dom"/>
</dbReference>
<keyword evidence="10" id="KW-1185">Reference proteome</keyword>
<dbReference type="Gene3D" id="1.20.1270.60">
    <property type="entry name" value="Arfaptin homology (AH) domain/BAR domain"/>
    <property type="match status" value="1"/>
</dbReference>
<feature type="compositionally biased region" description="Basic and acidic residues" evidence="7">
    <location>
        <begin position="559"/>
        <end position="579"/>
    </location>
</feature>
<comment type="subcellular location">
    <subcellularLocation>
        <location evidence="1">Cytoplasm</location>
        <location evidence="1">Cytoskeleton</location>
    </subcellularLocation>
</comment>
<comment type="caution">
    <text evidence="9">The sequence shown here is derived from an EMBL/GenBank/DDBJ whole genome shotgun (WGS) entry which is preliminary data.</text>
</comment>
<dbReference type="SUPFAM" id="SSF103657">
    <property type="entry name" value="BAR/IMD domain-like"/>
    <property type="match status" value="1"/>
</dbReference>
<evidence type="ECO:0000256" key="6">
    <source>
        <dbReference type="SAM" id="Coils"/>
    </source>
</evidence>
<dbReference type="PANTHER" id="PTHR23065">
    <property type="entry name" value="PROLINE-SERINE-THREONINE PHOSPHATASE INTERACTING PROTEIN 1"/>
    <property type="match status" value="1"/>
</dbReference>
<evidence type="ECO:0000256" key="4">
    <source>
        <dbReference type="ARBA" id="ARBA00023212"/>
    </source>
</evidence>
<dbReference type="GO" id="GO:0005886">
    <property type="term" value="C:plasma membrane"/>
    <property type="evidence" value="ECO:0007669"/>
    <property type="project" value="TreeGrafter"/>
</dbReference>
<keyword evidence="2" id="KW-0963">Cytoplasm</keyword>
<evidence type="ECO:0000313" key="9">
    <source>
        <dbReference type="EMBL" id="CAG9321953.1"/>
    </source>
</evidence>
<dbReference type="EMBL" id="CAJZBQ010000030">
    <property type="protein sequence ID" value="CAG9321953.1"/>
    <property type="molecule type" value="Genomic_DNA"/>
</dbReference>
<dbReference type="AlphaFoldDB" id="A0AAU9J1H1"/>
<evidence type="ECO:0000256" key="5">
    <source>
        <dbReference type="PROSITE-ProRule" id="PRU01077"/>
    </source>
</evidence>
<feature type="region of interest" description="Disordered" evidence="7">
    <location>
        <begin position="558"/>
        <end position="619"/>
    </location>
</feature>